<dbReference type="OrthoDB" id="8663017at2"/>
<dbReference type="Pfam" id="PF00593">
    <property type="entry name" value="TonB_dep_Rec_b-barrel"/>
    <property type="match status" value="1"/>
</dbReference>
<dbReference type="FunFam" id="2.170.130.10:FF:000010">
    <property type="entry name" value="Ferripyoverdine receptor"/>
    <property type="match status" value="1"/>
</dbReference>
<keyword evidence="12" id="KW-0675">Receptor</keyword>
<evidence type="ECO:0000256" key="8">
    <source>
        <dbReference type="ARBA" id="ARBA00023004"/>
    </source>
</evidence>
<evidence type="ECO:0000256" key="11">
    <source>
        <dbReference type="ARBA" id="ARBA00023136"/>
    </source>
</evidence>
<evidence type="ECO:0000256" key="16">
    <source>
        <dbReference type="SAM" id="SignalP"/>
    </source>
</evidence>
<dbReference type="Gene3D" id="2.40.170.20">
    <property type="entry name" value="TonB-dependent receptor, beta-barrel domain"/>
    <property type="match status" value="1"/>
</dbReference>
<evidence type="ECO:0000259" key="17">
    <source>
        <dbReference type="Pfam" id="PF00593"/>
    </source>
</evidence>
<evidence type="ECO:0000256" key="10">
    <source>
        <dbReference type="ARBA" id="ARBA00023077"/>
    </source>
</evidence>
<evidence type="ECO:0000256" key="6">
    <source>
        <dbReference type="ARBA" id="ARBA00022692"/>
    </source>
</evidence>
<evidence type="ECO:0000256" key="15">
    <source>
        <dbReference type="RuleBase" id="RU003357"/>
    </source>
</evidence>
<dbReference type="PANTHER" id="PTHR32552:SF74">
    <property type="entry name" value="HYDROXAMATE SIDEROPHORE RECEPTOR FHUE"/>
    <property type="match status" value="1"/>
</dbReference>
<evidence type="ECO:0000256" key="13">
    <source>
        <dbReference type="ARBA" id="ARBA00023237"/>
    </source>
</evidence>
<comment type="subcellular location">
    <subcellularLocation>
        <location evidence="1 14">Cell outer membrane</location>
        <topology evidence="1 14">Multi-pass membrane protein</topology>
    </subcellularLocation>
</comment>
<keyword evidence="4 14" id="KW-1134">Transmembrane beta strand</keyword>
<name>A0A0L8ADX6_9GAMM</name>
<dbReference type="GO" id="GO:0015344">
    <property type="term" value="F:siderophore uptake transmembrane transporter activity"/>
    <property type="evidence" value="ECO:0007669"/>
    <property type="project" value="TreeGrafter"/>
</dbReference>
<evidence type="ECO:0000256" key="9">
    <source>
        <dbReference type="ARBA" id="ARBA00023065"/>
    </source>
</evidence>
<dbReference type="PROSITE" id="PS52016">
    <property type="entry name" value="TONB_DEPENDENT_REC_3"/>
    <property type="match status" value="1"/>
</dbReference>
<evidence type="ECO:0000313" key="19">
    <source>
        <dbReference type="EMBL" id="KOF00496.1"/>
    </source>
</evidence>
<evidence type="ECO:0000256" key="7">
    <source>
        <dbReference type="ARBA" id="ARBA00022729"/>
    </source>
</evidence>
<keyword evidence="3 14" id="KW-0813">Transport</keyword>
<dbReference type="GO" id="GO:0015891">
    <property type="term" value="P:siderophore transport"/>
    <property type="evidence" value="ECO:0007669"/>
    <property type="project" value="InterPro"/>
</dbReference>
<dbReference type="InterPro" id="IPR036942">
    <property type="entry name" value="Beta-barrel_TonB_sf"/>
</dbReference>
<dbReference type="RefSeq" id="WP_010486185.1">
    <property type="nucleotide sequence ID" value="NZ_AJLO02000010.1"/>
</dbReference>
<keyword evidence="8" id="KW-0408">Iron</keyword>
<dbReference type="SUPFAM" id="SSF56935">
    <property type="entry name" value="Porins"/>
    <property type="match status" value="1"/>
</dbReference>
<evidence type="ECO:0000256" key="5">
    <source>
        <dbReference type="ARBA" id="ARBA00022496"/>
    </source>
</evidence>
<dbReference type="InterPro" id="IPR039426">
    <property type="entry name" value="TonB-dep_rcpt-like"/>
</dbReference>
<dbReference type="GO" id="GO:0009279">
    <property type="term" value="C:cell outer membrane"/>
    <property type="evidence" value="ECO:0007669"/>
    <property type="project" value="UniProtKB-SubCell"/>
</dbReference>
<evidence type="ECO:0000256" key="4">
    <source>
        <dbReference type="ARBA" id="ARBA00022452"/>
    </source>
</evidence>
<sequence>MAMPLNLPRPSLLALALTALMIAPLAHADGTAESSARTLDTVKVTADGEIPNSYTVKNARSATRLDLSLRETPQSVTVITRQRLDDMGLFSLSDVMGQVTGVSVSVTDSERINYVSRGYTIDNFQIDGMLNTFGGSVKTNTDSVIYERIEVIRGATGLTTGAGDPSGTISMIRKRPTDTFQMGANLTVGRWGNRRLEADLGGPVAWDGRIRARVVAAKQQSDSFRDVYSLDKDVFYGIVQADLSDSTLFEVGYEYQSPRTTGVTWGVVPYWGADGTPANLPRSTNLSASWSAWPIVEKTSFARLEQQLGNGWSVKGNISHAVRDTDGSVWYGAAGNPRADGTGVTAYISHFNEHSTMDVFDVNVGGPFQLFGREHELVFGLGQSVRKGESEGMDFDYDDAYAVVPDWRHWTGNVPVLPVTRLGRLSSQNELRQRAAYVAARLRLADPLLAVAGARYGSWETRSWAYGYDANGNRNRTTRTGYRPDDMLTPYAGLVFDFNSIFSGYVSYTDIFKPQNYRDRNGNYLVPVVGNMYEAGVKAEFFGGLLNASAAVFEGKQDNVAEIDDSVPVNSLPDGSQAYRSTGKGNKVKGWEIETQGSIGEQWNVSTGFAHTVIRNKDGVLQRTTAPQDTFRLNTSWRPGGIDGRFWLGGGVTWQSSIWNTSTKPDRSKARITQDAFYLVNLAGGYRFNENFSAQLNINNLLDKKYFNNVGFYNGVYWGEPRNVTVTLRWKL</sequence>
<evidence type="ECO:0000313" key="20">
    <source>
        <dbReference type="Proteomes" id="UP000036890"/>
    </source>
</evidence>
<dbReference type="InterPro" id="IPR000531">
    <property type="entry name" value="Beta-barrel_TonB"/>
</dbReference>
<dbReference type="CDD" id="cd01347">
    <property type="entry name" value="ligand_gated_channel"/>
    <property type="match status" value="1"/>
</dbReference>
<evidence type="ECO:0000256" key="2">
    <source>
        <dbReference type="ARBA" id="ARBA00009810"/>
    </source>
</evidence>
<keyword evidence="9" id="KW-0406">Ion transport</keyword>
<evidence type="ECO:0000256" key="3">
    <source>
        <dbReference type="ARBA" id="ARBA00022448"/>
    </source>
</evidence>
<accession>A0A0L8ADX6</accession>
<keyword evidence="6 14" id="KW-0812">Transmembrane</keyword>
<dbReference type="NCBIfam" id="TIGR01783">
    <property type="entry name" value="TonB-siderophor"/>
    <property type="match status" value="1"/>
</dbReference>
<comment type="similarity">
    <text evidence="2 14 15">Belongs to the TonB-dependent receptor family.</text>
</comment>
<dbReference type="Gene3D" id="2.170.130.10">
    <property type="entry name" value="TonB-dependent receptor, plug domain"/>
    <property type="match status" value="1"/>
</dbReference>
<dbReference type="EMBL" id="AJLO02000010">
    <property type="protein sequence ID" value="KOF00496.1"/>
    <property type="molecule type" value="Genomic_DNA"/>
</dbReference>
<organism evidence="19 20">
    <name type="scientific">Stenotrophomonas geniculata N1</name>
    <dbReference type="NCBI Taxonomy" id="1167641"/>
    <lineage>
        <taxon>Bacteria</taxon>
        <taxon>Pseudomonadati</taxon>
        <taxon>Pseudomonadota</taxon>
        <taxon>Gammaproteobacteria</taxon>
        <taxon>Lysobacterales</taxon>
        <taxon>Lysobacteraceae</taxon>
        <taxon>Stenotrophomonas</taxon>
    </lineage>
</organism>
<dbReference type="Proteomes" id="UP000036890">
    <property type="component" value="Unassembled WGS sequence"/>
</dbReference>
<feature type="domain" description="TonB-dependent receptor plug" evidence="18">
    <location>
        <begin position="69"/>
        <end position="168"/>
    </location>
</feature>
<feature type="domain" description="TonB-dependent receptor-like beta-barrel" evidence="17">
    <location>
        <begin position="252"/>
        <end position="701"/>
    </location>
</feature>
<keyword evidence="7 16" id="KW-0732">Signal</keyword>
<dbReference type="PANTHER" id="PTHR32552">
    <property type="entry name" value="FERRICHROME IRON RECEPTOR-RELATED"/>
    <property type="match status" value="1"/>
</dbReference>
<dbReference type="InterPro" id="IPR010105">
    <property type="entry name" value="TonB_sidphr_rcpt"/>
</dbReference>
<keyword evidence="11 14" id="KW-0472">Membrane</keyword>
<evidence type="ECO:0000259" key="18">
    <source>
        <dbReference type="Pfam" id="PF07715"/>
    </source>
</evidence>
<dbReference type="InterPro" id="IPR037066">
    <property type="entry name" value="Plug_dom_sf"/>
</dbReference>
<protein>
    <submittedName>
        <fullName evidence="19">Ferric-rhodotorulic acid transporter</fullName>
    </submittedName>
</protein>
<reference evidence="19 20" key="1">
    <citation type="journal article" date="2012" name="J. Bacteriol.">
        <title>Genome sequence of a novel nicotine-degrading strain, Pseudomonas geniculata N1.</title>
        <authorList>
            <person name="Tang H."/>
            <person name="Yu H."/>
            <person name="Tai C."/>
            <person name="Huang K."/>
            <person name="Liu Y."/>
            <person name="Wang L."/>
            <person name="Yao Y."/>
            <person name="Wu G."/>
            <person name="Xu P."/>
        </authorList>
    </citation>
    <scope>NUCLEOTIDE SEQUENCE [LARGE SCALE GENOMIC DNA]</scope>
    <source>
        <strain evidence="19 20">N1</strain>
    </source>
</reference>
<dbReference type="Pfam" id="PF07715">
    <property type="entry name" value="Plug"/>
    <property type="match status" value="1"/>
</dbReference>
<evidence type="ECO:0000256" key="12">
    <source>
        <dbReference type="ARBA" id="ARBA00023170"/>
    </source>
</evidence>
<dbReference type="GO" id="GO:0038023">
    <property type="term" value="F:signaling receptor activity"/>
    <property type="evidence" value="ECO:0007669"/>
    <property type="project" value="InterPro"/>
</dbReference>
<feature type="chain" id="PRO_5005579737" evidence="16">
    <location>
        <begin position="29"/>
        <end position="732"/>
    </location>
</feature>
<comment type="caution">
    <text evidence="19">The sequence shown here is derived from an EMBL/GenBank/DDBJ whole genome shotgun (WGS) entry which is preliminary data.</text>
</comment>
<dbReference type="InterPro" id="IPR012910">
    <property type="entry name" value="Plug_dom"/>
</dbReference>
<proteinExistence type="inferred from homology"/>
<evidence type="ECO:0000256" key="14">
    <source>
        <dbReference type="PROSITE-ProRule" id="PRU01360"/>
    </source>
</evidence>
<dbReference type="AlphaFoldDB" id="A0A0L8ADX6"/>
<keyword evidence="10 15" id="KW-0798">TonB box</keyword>
<feature type="signal peptide" evidence="16">
    <location>
        <begin position="1"/>
        <end position="28"/>
    </location>
</feature>
<gene>
    <name evidence="19" type="ORF">W7K_04165</name>
</gene>
<keyword evidence="5" id="KW-0410">Iron transport</keyword>
<keyword evidence="13 14" id="KW-0998">Cell outer membrane</keyword>
<evidence type="ECO:0000256" key="1">
    <source>
        <dbReference type="ARBA" id="ARBA00004571"/>
    </source>
</evidence>